<evidence type="ECO:0000256" key="7">
    <source>
        <dbReference type="ARBA" id="ARBA00022741"/>
    </source>
</evidence>
<comment type="cofactor">
    <cofactor evidence="13 14">
        <name>Mg(2+)</name>
        <dbReference type="ChEBI" id="CHEBI:18420"/>
    </cofactor>
    <text evidence="13 14">Binds 3 Mg(2+) ions per subunit.</text>
</comment>
<evidence type="ECO:0000256" key="4">
    <source>
        <dbReference type="ARBA" id="ARBA00022490"/>
    </source>
</evidence>
<evidence type="ECO:0000256" key="12">
    <source>
        <dbReference type="ARBA" id="ARBA00048573"/>
    </source>
</evidence>
<dbReference type="SUPFAM" id="SSF55681">
    <property type="entry name" value="Class II aaRS and biotin synthetases"/>
    <property type="match status" value="1"/>
</dbReference>
<dbReference type="PANTHER" id="PTHR42918:SF15">
    <property type="entry name" value="LYSINE--TRNA LIGASE, CHLOROPLASTIC_MITOCHONDRIAL"/>
    <property type="match status" value="1"/>
</dbReference>
<dbReference type="InterPro" id="IPR004364">
    <property type="entry name" value="Aa-tRNA-synt_II"/>
</dbReference>
<dbReference type="PANTHER" id="PTHR42918">
    <property type="entry name" value="LYSYL-TRNA SYNTHETASE"/>
    <property type="match status" value="1"/>
</dbReference>
<feature type="binding site" evidence="13">
    <location>
        <position position="401"/>
    </location>
    <ligand>
        <name>Mg(2+)</name>
        <dbReference type="ChEBI" id="CHEBI:18420"/>
        <label>1</label>
    </ligand>
</feature>
<evidence type="ECO:0000256" key="13">
    <source>
        <dbReference type="HAMAP-Rule" id="MF_00252"/>
    </source>
</evidence>
<feature type="domain" description="Aminoacyl-transfer RNA synthetases class-II family profile" evidence="15">
    <location>
        <begin position="172"/>
        <end position="485"/>
    </location>
</feature>
<evidence type="ECO:0000256" key="14">
    <source>
        <dbReference type="RuleBase" id="RU000336"/>
    </source>
</evidence>
<dbReference type="Gene3D" id="2.40.50.140">
    <property type="entry name" value="Nucleic acid-binding proteins"/>
    <property type="match status" value="1"/>
</dbReference>
<dbReference type="InterPro" id="IPR004365">
    <property type="entry name" value="NA-bd_OB_tRNA"/>
</dbReference>
<dbReference type="PIRSF" id="PIRSF039101">
    <property type="entry name" value="LysRS2"/>
    <property type="match status" value="1"/>
</dbReference>
<sequence length="492" mass="57073">MASAGENKDQSYLERVEKIDFFREKGLDPYNGRFLRTHSVAEIKEREVDFLDKDIEVGVAGRIMALRRHGKAAFFDLQDSSGRIQIYAKKDVLGEEKYLLFSKLDVGDLVGVRGPVFKTRAGELTVLAKDLVLLSKCLRPLPEKWHGLKDVEVRYRKRYLDLIMNERTRQVFFIRSRILKEIRTFLDQKGFLEVETPMMQVIPGGALARPFKTFHNALQMELYLRIAPELFLKRLVVGGFEKVYEINRNFRNEGISTRHNPEFTMLELYEAYSDYQGMMELCEELLSALVLKLTGSYEIVYQGLKVDFTPPWRKVYLIDFLRKKLGIDVLEASLDELRNKAQELQIAFDDKWDRGKFVNEFLEKVVQPELINPTFVLDYPVEISPLAKAKASDPRIAERFELFIAREELGNAYSELNDPFEQRKRFEQQLLKREAGDMEAHFIDEDYIEALEYGMPPTGGLGIGIDRLVMILTDSPSIREVILFPLLRTRLG</sequence>
<evidence type="ECO:0000256" key="11">
    <source>
        <dbReference type="ARBA" id="ARBA00023146"/>
    </source>
</evidence>
<gene>
    <name evidence="13 16" type="primary">lysS</name>
    <name evidence="16" type="ORF">QBE54_03600</name>
</gene>
<evidence type="ECO:0000256" key="8">
    <source>
        <dbReference type="ARBA" id="ARBA00022840"/>
    </source>
</evidence>
<accession>A0ABZ2YGE9</accession>
<dbReference type="NCBIfam" id="NF001756">
    <property type="entry name" value="PRK00484.1"/>
    <property type="match status" value="1"/>
</dbReference>
<dbReference type="InterPro" id="IPR018149">
    <property type="entry name" value="Lys-tRNA-synth_II_C"/>
</dbReference>
<dbReference type="CDD" id="cd04322">
    <property type="entry name" value="LysRS_N"/>
    <property type="match status" value="1"/>
</dbReference>
<dbReference type="Proteomes" id="UP001461341">
    <property type="component" value="Chromosome"/>
</dbReference>
<dbReference type="SUPFAM" id="SSF50249">
    <property type="entry name" value="Nucleic acid-binding proteins"/>
    <property type="match status" value="1"/>
</dbReference>
<dbReference type="EC" id="6.1.1.6" evidence="13"/>
<keyword evidence="7 13" id="KW-0547">Nucleotide-binding</keyword>
<reference evidence="16 17" key="1">
    <citation type="submission" date="2023-03" db="EMBL/GenBank/DDBJ databases">
        <title>Novel Species.</title>
        <authorList>
            <person name="Ma S."/>
        </authorList>
    </citation>
    <scope>NUCLEOTIDE SEQUENCE [LARGE SCALE GENOMIC DNA]</scope>
    <source>
        <strain evidence="16 17">B11</strain>
    </source>
</reference>
<name>A0ABZ2YGE9_9BACT</name>
<comment type="catalytic activity">
    <reaction evidence="12 13 14">
        <text>tRNA(Lys) + L-lysine + ATP = L-lysyl-tRNA(Lys) + AMP + diphosphate</text>
        <dbReference type="Rhea" id="RHEA:20792"/>
        <dbReference type="Rhea" id="RHEA-COMP:9696"/>
        <dbReference type="Rhea" id="RHEA-COMP:9697"/>
        <dbReference type="ChEBI" id="CHEBI:30616"/>
        <dbReference type="ChEBI" id="CHEBI:32551"/>
        <dbReference type="ChEBI" id="CHEBI:33019"/>
        <dbReference type="ChEBI" id="CHEBI:78442"/>
        <dbReference type="ChEBI" id="CHEBI:78529"/>
        <dbReference type="ChEBI" id="CHEBI:456215"/>
        <dbReference type="EC" id="6.1.1.6"/>
    </reaction>
</comment>
<dbReference type="InterPro" id="IPR034762">
    <property type="entry name" value="Lys-tRNA-ligase_II_bac/euk"/>
</dbReference>
<dbReference type="Pfam" id="PF01336">
    <property type="entry name" value="tRNA_anti-codon"/>
    <property type="match status" value="1"/>
</dbReference>
<evidence type="ECO:0000256" key="6">
    <source>
        <dbReference type="ARBA" id="ARBA00022723"/>
    </source>
</evidence>
<dbReference type="Pfam" id="PF00152">
    <property type="entry name" value="tRNA-synt_2"/>
    <property type="match status" value="1"/>
</dbReference>
<dbReference type="CDD" id="cd00775">
    <property type="entry name" value="LysRS_core"/>
    <property type="match status" value="1"/>
</dbReference>
<dbReference type="InterPro" id="IPR012340">
    <property type="entry name" value="NA-bd_OB-fold"/>
</dbReference>
<dbReference type="InterPro" id="IPR044136">
    <property type="entry name" value="Lys-tRNA-ligase_II_N"/>
</dbReference>
<comment type="similarity">
    <text evidence="2 13">Belongs to the class-II aminoacyl-tRNA synthetase family.</text>
</comment>
<dbReference type="Gene3D" id="3.30.930.10">
    <property type="entry name" value="Bira Bifunctional Protein, Domain 2"/>
    <property type="match status" value="1"/>
</dbReference>
<organism evidence="16 17">
    <name type="scientific">Thermatribacter velox</name>
    <dbReference type="NCBI Taxonomy" id="3039681"/>
    <lineage>
        <taxon>Bacteria</taxon>
        <taxon>Pseudomonadati</taxon>
        <taxon>Atribacterota</taxon>
        <taxon>Atribacteria</taxon>
        <taxon>Atribacterales</taxon>
        <taxon>Thermatribacteraceae</taxon>
        <taxon>Thermatribacter</taxon>
    </lineage>
</organism>
<evidence type="ECO:0000313" key="17">
    <source>
        <dbReference type="Proteomes" id="UP001461341"/>
    </source>
</evidence>
<comment type="subcellular location">
    <subcellularLocation>
        <location evidence="1 13">Cytoplasm</location>
    </subcellularLocation>
</comment>
<evidence type="ECO:0000256" key="5">
    <source>
        <dbReference type="ARBA" id="ARBA00022598"/>
    </source>
</evidence>
<dbReference type="RefSeq" id="WP_369018989.1">
    <property type="nucleotide sequence ID" value="NZ_CP121689.1"/>
</dbReference>
<evidence type="ECO:0000256" key="2">
    <source>
        <dbReference type="ARBA" id="ARBA00008226"/>
    </source>
</evidence>
<keyword evidence="11 13" id="KW-0030">Aminoacyl-tRNA synthetase</keyword>
<dbReference type="InterPro" id="IPR006195">
    <property type="entry name" value="aa-tRNA-synth_II"/>
</dbReference>
<keyword evidence="5 13" id="KW-0436">Ligase</keyword>
<evidence type="ECO:0000256" key="1">
    <source>
        <dbReference type="ARBA" id="ARBA00004496"/>
    </source>
</evidence>
<keyword evidence="10 13" id="KW-0648">Protein biosynthesis</keyword>
<keyword evidence="17" id="KW-1185">Reference proteome</keyword>
<dbReference type="PRINTS" id="PR00982">
    <property type="entry name" value="TRNASYNTHLYS"/>
</dbReference>
<proteinExistence type="inferred from homology"/>
<evidence type="ECO:0000256" key="9">
    <source>
        <dbReference type="ARBA" id="ARBA00022842"/>
    </source>
</evidence>
<dbReference type="GO" id="GO:0004824">
    <property type="term" value="F:lysine-tRNA ligase activity"/>
    <property type="evidence" value="ECO:0007669"/>
    <property type="project" value="UniProtKB-EC"/>
</dbReference>
<keyword evidence="9 13" id="KW-0460">Magnesium</keyword>
<keyword evidence="8 13" id="KW-0067">ATP-binding</keyword>
<dbReference type="HAMAP" id="MF_00252">
    <property type="entry name" value="Lys_tRNA_synth_class2"/>
    <property type="match status" value="1"/>
</dbReference>
<evidence type="ECO:0000256" key="10">
    <source>
        <dbReference type="ARBA" id="ARBA00022917"/>
    </source>
</evidence>
<dbReference type="EMBL" id="CP121689">
    <property type="protein sequence ID" value="WZL76825.1"/>
    <property type="molecule type" value="Genomic_DNA"/>
</dbReference>
<evidence type="ECO:0000313" key="16">
    <source>
        <dbReference type="EMBL" id="WZL76825.1"/>
    </source>
</evidence>
<dbReference type="NCBIfam" id="TIGR00499">
    <property type="entry name" value="lysS_bact"/>
    <property type="match status" value="1"/>
</dbReference>
<keyword evidence="4 13" id="KW-0963">Cytoplasm</keyword>
<evidence type="ECO:0000256" key="3">
    <source>
        <dbReference type="ARBA" id="ARBA00011738"/>
    </source>
</evidence>
<comment type="subunit">
    <text evidence="3 13">Homodimer.</text>
</comment>
<protein>
    <recommendedName>
        <fullName evidence="13">Lysine--tRNA ligase</fullName>
        <ecNumber evidence="13">6.1.1.6</ecNumber>
    </recommendedName>
    <alternativeName>
        <fullName evidence="13">Lysyl-tRNA synthetase</fullName>
        <shortName evidence="13">LysRS</shortName>
    </alternativeName>
</protein>
<feature type="binding site" evidence="13">
    <location>
        <position position="408"/>
    </location>
    <ligand>
        <name>Mg(2+)</name>
        <dbReference type="ChEBI" id="CHEBI:18420"/>
        <label>1</label>
    </ligand>
</feature>
<dbReference type="InterPro" id="IPR002313">
    <property type="entry name" value="Lys-tRNA-ligase_II"/>
</dbReference>
<feature type="binding site" evidence="13">
    <location>
        <position position="408"/>
    </location>
    <ligand>
        <name>Mg(2+)</name>
        <dbReference type="ChEBI" id="CHEBI:18420"/>
        <label>2</label>
    </ligand>
</feature>
<dbReference type="InterPro" id="IPR045864">
    <property type="entry name" value="aa-tRNA-synth_II/BPL/LPL"/>
</dbReference>
<keyword evidence="6 13" id="KW-0479">Metal-binding</keyword>
<dbReference type="PROSITE" id="PS50862">
    <property type="entry name" value="AA_TRNA_LIGASE_II"/>
    <property type="match status" value="1"/>
</dbReference>
<evidence type="ECO:0000259" key="15">
    <source>
        <dbReference type="PROSITE" id="PS50862"/>
    </source>
</evidence>